<dbReference type="PANTHER" id="PTHR30146:SF109">
    <property type="entry name" value="HTH-TYPE TRANSCRIPTIONAL REGULATOR GALS"/>
    <property type="match status" value="1"/>
</dbReference>
<dbReference type="AlphaFoldDB" id="A0A084JRE9"/>
<reference evidence="5 6" key="1">
    <citation type="submission" date="2014-07" db="EMBL/GenBank/DDBJ databases">
        <title>Draft genome of Clostridium celerecrescens 152B isolated from sediments associated with methane hydrate from Krishna Godavari basin.</title>
        <authorList>
            <person name="Honkalas V.S."/>
            <person name="Dabir A.P."/>
            <person name="Arora P."/>
            <person name="Dhakephalkar P.K."/>
        </authorList>
    </citation>
    <scope>NUCLEOTIDE SEQUENCE [LARGE SCALE GENOMIC DNA]</scope>
    <source>
        <strain evidence="5 6">152B</strain>
    </source>
</reference>
<dbReference type="InterPro" id="IPR046335">
    <property type="entry name" value="LacI/GalR-like_sensor"/>
</dbReference>
<dbReference type="Pfam" id="PF00356">
    <property type="entry name" value="LacI"/>
    <property type="match status" value="1"/>
</dbReference>
<keyword evidence="2" id="KW-0238">DNA-binding</keyword>
<name>A0A084JRE9_9FIRM</name>
<dbReference type="Pfam" id="PF13377">
    <property type="entry name" value="Peripla_BP_3"/>
    <property type="match status" value="1"/>
</dbReference>
<dbReference type="EMBL" id="JPME01000003">
    <property type="protein sequence ID" value="KEZ91533.1"/>
    <property type="molecule type" value="Genomic_DNA"/>
</dbReference>
<dbReference type="PRINTS" id="PR00036">
    <property type="entry name" value="HTHLACI"/>
</dbReference>
<accession>A0A084JRE9</accession>
<dbReference type="PANTHER" id="PTHR30146">
    <property type="entry name" value="LACI-RELATED TRANSCRIPTIONAL REPRESSOR"/>
    <property type="match status" value="1"/>
</dbReference>
<dbReference type="CDD" id="cd06284">
    <property type="entry name" value="PBP1_LacI-like"/>
    <property type="match status" value="1"/>
</dbReference>
<dbReference type="OrthoDB" id="9789891at2"/>
<protein>
    <submittedName>
        <fullName evidence="5">LacI family transcriptional regulator</fullName>
    </submittedName>
</protein>
<evidence type="ECO:0000259" key="4">
    <source>
        <dbReference type="PROSITE" id="PS50932"/>
    </source>
</evidence>
<comment type="caution">
    <text evidence="5">The sequence shown here is derived from an EMBL/GenBank/DDBJ whole genome shotgun (WGS) entry which is preliminary data.</text>
</comment>
<dbReference type="PROSITE" id="PS50932">
    <property type="entry name" value="HTH_LACI_2"/>
    <property type="match status" value="1"/>
</dbReference>
<evidence type="ECO:0000256" key="3">
    <source>
        <dbReference type="ARBA" id="ARBA00023163"/>
    </source>
</evidence>
<dbReference type="GO" id="GO:0000976">
    <property type="term" value="F:transcription cis-regulatory region binding"/>
    <property type="evidence" value="ECO:0007669"/>
    <property type="project" value="TreeGrafter"/>
</dbReference>
<evidence type="ECO:0000313" key="5">
    <source>
        <dbReference type="EMBL" id="KEZ91533.1"/>
    </source>
</evidence>
<dbReference type="RefSeq" id="WP_038277520.1">
    <property type="nucleotide sequence ID" value="NZ_JPME01000003.1"/>
</dbReference>
<dbReference type="GO" id="GO:0003700">
    <property type="term" value="F:DNA-binding transcription factor activity"/>
    <property type="evidence" value="ECO:0007669"/>
    <property type="project" value="TreeGrafter"/>
</dbReference>
<dbReference type="InterPro" id="IPR000843">
    <property type="entry name" value="HTH_LacI"/>
</dbReference>
<dbReference type="InterPro" id="IPR010982">
    <property type="entry name" value="Lambda_DNA-bd_dom_sf"/>
</dbReference>
<dbReference type="SUPFAM" id="SSF53822">
    <property type="entry name" value="Periplasmic binding protein-like I"/>
    <property type="match status" value="1"/>
</dbReference>
<dbReference type="Proteomes" id="UP000028525">
    <property type="component" value="Unassembled WGS sequence"/>
</dbReference>
<dbReference type="SMART" id="SM00354">
    <property type="entry name" value="HTH_LACI"/>
    <property type="match status" value="1"/>
</dbReference>
<evidence type="ECO:0000256" key="2">
    <source>
        <dbReference type="ARBA" id="ARBA00023125"/>
    </source>
</evidence>
<dbReference type="Gene3D" id="1.10.260.40">
    <property type="entry name" value="lambda repressor-like DNA-binding domains"/>
    <property type="match status" value="1"/>
</dbReference>
<dbReference type="SUPFAM" id="SSF47413">
    <property type="entry name" value="lambda repressor-like DNA-binding domains"/>
    <property type="match status" value="1"/>
</dbReference>
<dbReference type="InterPro" id="IPR028082">
    <property type="entry name" value="Peripla_BP_I"/>
</dbReference>
<dbReference type="STRING" id="29354.IO98_02305"/>
<feature type="domain" description="HTH lacI-type" evidence="4">
    <location>
        <begin position="6"/>
        <end position="49"/>
    </location>
</feature>
<evidence type="ECO:0000313" key="6">
    <source>
        <dbReference type="Proteomes" id="UP000028525"/>
    </source>
</evidence>
<keyword evidence="1" id="KW-0805">Transcription regulation</keyword>
<keyword evidence="3" id="KW-0804">Transcription</keyword>
<dbReference type="Gene3D" id="3.40.50.2300">
    <property type="match status" value="2"/>
</dbReference>
<dbReference type="PROSITE" id="PS00356">
    <property type="entry name" value="HTH_LACI_1"/>
    <property type="match status" value="1"/>
</dbReference>
<evidence type="ECO:0000256" key="1">
    <source>
        <dbReference type="ARBA" id="ARBA00023015"/>
    </source>
</evidence>
<sequence>MKQEKITIEEIARHAGVSPATVSRVLNHREQVKADTAKRVESAMAALGYAFESSAPPSIEEQPLIVLNIPGIENVFYQEVIKGARVSAKAHGCHLLINESPLDRSSIRNFCNLLHRVNAAGSILLNRASEEQLKQIRAITPLVQCCEYNEDAAGYPYVSIDDFSAAEAATAYLYNCGCNKIALINGPLSFKYAVKRQEGYLSALKKAEISVPQNWIIQLPEINYQMAYAAICRLLNSEPRPNAFFVVSDIFAAAVIRAAKRFKLNVPKDIMVVGFDNIEFSTMTCPSITTVNQPCLQLGYTACEMLLEMMENPSSSPKSLILDAELVIRESTAKI</sequence>
<dbReference type="CDD" id="cd01392">
    <property type="entry name" value="HTH_LacI"/>
    <property type="match status" value="1"/>
</dbReference>
<proteinExistence type="predicted"/>
<gene>
    <name evidence="5" type="ORF">IO98_02305</name>
</gene>
<keyword evidence="6" id="KW-1185">Reference proteome</keyword>
<organism evidence="5 6">
    <name type="scientific">Lacrimispora celerecrescens</name>
    <dbReference type="NCBI Taxonomy" id="29354"/>
    <lineage>
        <taxon>Bacteria</taxon>
        <taxon>Bacillati</taxon>
        <taxon>Bacillota</taxon>
        <taxon>Clostridia</taxon>
        <taxon>Lachnospirales</taxon>
        <taxon>Lachnospiraceae</taxon>
        <taxon>Lacrimispora</taxon>
    </lineage>
</organism>